<reference evidence="2" key="2">
    <citation type="submission" date="2022-03" db="EMBL/GenBank/DDBJ databases">
        <title>Draft title - Genomic analysis of global carrot germplasm unveils the trajectory of domestication and the origin of high carotenoid orange carrot.</title>
        <authorList>
            <person name="Iorizzo M."/>
            <person name="Ellison S."/>
            <person name="Senalik D."/>
            <person name="Macko-Podgorni A."/>
            <person name="Grzebelus D."/>
            <person name="Bostan H."/>
            <person name="Rolling W."/>
            <person name="Curaba J."/>
            <person name="Simon P."/>
        </authorList>
    </citation>
    <scope>NUCLEOTIDE SEQUENCE</scope>
    <source>
        <tissue evidence="2">Leaf</tissue>
    </source>
</reference>
<dbReference type="Proteomes" id="UP000077755">
    <property type="component" value="Chromosome 6"/>
</dbReference>
<dbReference type="EMBL" id="CP093348">
    <property type="protein sequence ID" value="WOH04501.1"/>
    <property type="molecule type" value="Genomic_DNA"/>
</dbReference>
<evidence type="ECO:0000313" key="2">
    <source>
        <dbReference type="EMBL" id="WOH04501.1"/>
    </source>
</evidence>
<protein>
    <recommendedName>
        <fullName evidence="4">DUF4283 domain-containing protein</fullName>
    </recommendedName>
</protein>
<evidence type="ECO:0000313" key="3">
    <source>
        <dbReference type="Proteomes" id="UP000077755"/>
    </source>
</evidence>
<reference evidence="2" key="1">
    <citation type="journal article" date="2016" name="Nat. Genet.">
        <title>A high-quality carrot genome assembly provides new insights into carotenoid accumulation and asterid genome evolution.</title>
        <authorList>
            <person name="Iorizzo M."/>
            <person name="Ellison S."/>
            <person name="Senalik D."/>
            <person name="Zeng P."/>
            <person name="Satapoomin P."/>
            <person name="Huang J."/>
            <person name="Bowman M."/>
            <person name="Iovene M."/>
            <person name="Sanseverino W."/>
            <person name="Cavagnaro P."/>
            <person name="Yildiz M."/>
            <person name="Macko-Podgorni A."/>
            <person name="Moranska E."/>
            <person name="Grzebelus E."/>
            <person name="Grzebelus D."/>
            <person name="Ashrafi H."/>
            <person name="Zheng Z."/>
            <person name="Cheng S."/>
            <person name="Spooner D."/>
            <person name="Van Deynze A."/>
            <person name="Simon P."/>
        </authorList>
    </citation>
    <scope>NUCLEOTIDE SEQUENCE</scope>
    <source>
        <tissue evidence="2">Leaf</tissue>
    </source>
</reference>
<proteinExistence type="predicted"/>
<organism evidence="2 3">
    <name type="scientific">Daucus carota subsp. sativus</name>
    <name type="common">Carrot</name>
    <dbReference type="NCBI Taxonomy" id="79200"/>
    <lineage>
        <taxon>Eukaryota</taxon>
        <taxon>Viridiplantae</taxon>
        <taxon>Streptophyta</taxon>
        <taxon>Embryophyta</taxon>
        <taxon>Tracheophyta</taxon>
        <taxon>Spermatophyta</taxon>
        <taxon>Magnoliopsida</taxon>
        <taxon>eudicotyledons</taxon>
        <taxon>Gunneridae</taxon>
        <taxon>Pentapetalae</taxon>
        <taxon>asterids</taxon>
        <taxon>campanulids</taxon>
        <taxon>Apiales</taxon>
        <taxon>Apiaceae</taxon>
        <taxon>Apioideae</taxon>
        <taxon>Scandiceae</taxon>
        <taxon>Daucinae</taxon>
        <taxon>Daucus</taxon>
        <taxon>Daucus sect. Daucus</taxon>
    </lineage>
</organism>
<name>A0AAF0XDV4_DAUCS</name>
<feature type="compositionally biased region" description="Polar residues" evidence="1">
    <location>
        <begin position="227"/>
        <end position="238"/>
    </location>
</feature>
<keyword evidence="3" id="KW-1185">Reference proteome</keyword>
<dbReference type="AlphaFoldDB" id="A0AAF0XDV4"/>
<evidence type="ECO:0000256" key="1">
    <source>
        <dbReference type="SAM" id="MobiDB-lite"/>
    </source>
</evidence>
<accession>A0AAF0XDV4</accession>
<feature type="compositionally biased region" description="Basic and acidic residues" evidence="1">
    <location>
        <begin position="207"/>
        <end position="222"/>
    </location>
</feature>
<evidence type="ECO:0008006" key="4">
    <source>
        <dbReference type="Google" id="ProtNLM"/>
    </source>
</evidence>
<gene>
    <name evidence="2" type="ORF">DCAR_0623910</name>
</gene>
<feature type="region of interest" description="Disordered" evidence="1">
    <location>
        <begin position="196"/>
        <end position="277"/>
    </location>
</feature>
<sequence>MPPKDQPSEKTDRHCTLEVDGDFLSDLNSCLLLETAIHMSVGKVESIMAGLGFADATIRGLSQNSFIAHFPNTVKLDELDLDFMSIGFTAINKVKWDNTIPSRRVDVEFRGLPLIAWTSQNCKLLVDKWGDILNYYPIIDCEGFYQVPRIRLETKCTSCINESVSISVEGKTWNIKIVELVSDNQDILEEHEEAKVVDLTTPTQPKENVKVGEPKEGVKTQTEDPDTTQSIAKNSDQAVTGPEEVASPDDLQDKDYENQNEQEPEELEDSSGSLINPVTPPTLLCEEDIEGADLEGHPNVIEEDEGVKDWNLKWQIRDISSDEATATHSIQSQKSSILNEDLVEEVDNCALLTSINNMRIKSRRGRPSKGKAKAKEIRAFKVPRRRKIKGMKLGLPVIVANQGTFDEAKFVYESALNMGLIPDHTEEKSLQLIRDNLGN</sequence>
<feature type="compositionally biased region" description="Acidic residues" evidence="1">
    <location>
        <begin position="258"/>
        <end position="269"/>
    </location>
</feature>